<dbReference type="InterPro" id="IPR035979">
    <property type="entry name" value="RBD_domain_sf"/>
</dbReference>
<dbReference type="Proteomes" id="UP001189429">
    <property type="component" value="Unassembled WGS sequence"/>
</dbReference>
<accession>A0ABN9QFY5</accession>
<dbReference type="SUPFAM" id="SSF54928">
    <property type="entry name" value="RNA-binding domain, RBD"/>
    <property type="match status" value="1"/>
</dbReference>
<comment type="caution">
    <text evidence="1">The sequence shown here is derived from an EMBL/GenBank/DDBJ whole genome shotgun (WGS) entry which is preliminary data.</text>
</comment>
<name>A0ABN9QFY5_9DINO</name>
<reference evidence="1" key="1">
    <citation type="submission" date="2023-10" db="EMBL/GenBank/DDBJ databases">
        <authorList>
            <person name="Chen Y."/>
            <person name="Shah S."/>
            <person name="Dougan E. K."/>
            <person name="Thang M."/>
            <person name="Chan C."/>
        </authorList>
    </citation>
    <scope>NUCLEOTIDE SEQUENCE [LARGE SCALE GENOMIC DNA]</scope>
</reference>
<gene>
    <name evidence="1" type="ORF">PCOR1329_LOCUS11575</name>
</gene>
<sequence>MDYTARVQRIQHFAAQVSHKKEMTLFVDNVGPDCSKSQVLSWLDSNGFQDTYDYIYVPRCFHTRKSTGQMFINFFVMDAINEFIEAVIAADFGAGRALRVQLFSCVRQDPPPCQSSLFVWRRFERPRP</sequence>
<proteinExistence type="predicted"/>
<dbReference type="EMBL" id="CAUYUJ010003336">
    <property type="protein sequence ID" value="CAK0804898.1"/>
    <property type="molecule type" value="Genomic_DNA"/>
</dbReference>
<evidence type="ECO:0000313" key="1">
    <source>
        <dbReference type="EMBL" id="CAK0804898.1"/>
    </source>
</evidence>
<evidence type="ECO:0000313" key="2">
    <source>
        <dbReference type="Proteomes" id="UP001189429"/>
    </source>
</evidence>
<evidence type="ECO:0008006" key="3">
    <source>
        <dbReference type="Google" id="ProtNLM"/>
    </source>
</evidence>
<organism evidence="1 2">
    <name type="scientific">Prorocentrum cordatum</name>
    <dbReference type="NCBI Taxonomy" id="2364126"/>
    <lineage>
        <taxon>Eukaryota</taxon>
        <taxon>Sar</taxon>
        <taxon>Alveolata</taxon>
        <taxon>Dinophyceae</taxon>
        <taxon>Prorocentrales</taxon>
        <taxon>Prorocentraceae</taxon>
        <taxon>Prorocentrum</taxon>
    </lineage>
</organism>
<protein>
    <recommendedName>
        <fullName evidence="3">RRM domain-containing protein</fullName>
    </recommendedName>
</protein>
<keyword evidence="2" id="KW-1185">Reference proteome</keyword>